<organism evidence="6 7">
    <name type="scientific">Sphagnum troendelagicum</name>
    <dbReference type="NCBI Taxonomy" id="128251"/>
    <lineage>
        <taxon>Eukaryota</taxon>
        <taxon>Viridiplantae</taxon>
        <taxon>Streptophyta</taxon>
        <taxon>Embryophyta</taxon>
        <taxon>Bryophyta</taxon>
        <taxon>Sphagnophytina</taxon>
        <taxon>Sphagnopsida</taxon>
        <taxon>Sphagnales</taxon>
        <taxon>Sphagnaceae</taxon>
        <taxon>Sphagnum</taxon>
    </lineage>
</organism>
<name>A0ABP0TEB2_9BRYO</name>
<dbReference type="Pfam" id="PF05637">
    <property type="entry name" value="Glyco_transf_34"/>
    <property type="match status" value="1"/>
</dbReference>
<dbReference type="EMBL" id="OZ019902">
    <property type="protein sequence ID" value="CAK9193914.1"/>
    <property type="molecule type" value="Genomic_DNA"/>
</dbReference>
<evidence type="ECO:0000256" key="2">
    <source>
        <dbReference type="ARBA" id="ARBA00005664"/>
    </source>
</evidence>
<dbReference type="InterPro" id="IPR008630">
    <property type="entry name" value="Glyco_trans_34"/>
</dbReference>
<proteinExistence type="inferred from homology"/>
<keyword evidence="3" id="KW-0328">Glycosyltransferase</keyword>
<comment type="similarity">
    <text evidence="2">Belongs to the glycosyltransferase 34 family.</text>
</comment>
<accession>A0ABP0TEB2</accession>
<dbReference type="Proteomes" id="UP001497512">
    <property type="component" value="Chromosome 10"/>
</dbReference>
<evidence type="ECO:0000313" key="7">
    <source>
        <dbReference type="Proteomes" id="UP001497512"/>
    </source>
</evidence>
<dbReference type="Gene3D" id="3.90.550.10">
    <property type="entry name" value="Spore Coat Polysaccharide Biosynthesis Protein SpsA, Chain A"/>
    <property type="match status" value="1"/>
</dbReference>
<evidence type="ECO:0000256" key="4">
    <source>
        <dbReference type="ARBA" id="ARBA00022679"/>
    </source>
</evidence>
<evidence type="ECO:0008006" key="8">
    <source>
        <dbReference type="Google" id="ProtNLM"/>
    </source>
</evidence>
<reference evidence="6" key="1">
    <citation type="submission" date="2024-02" db="EMBL/GenBank/DDBJ databases">
        <authorList>
            <consortium name="ELIXIR-Norway"/>
            <consortium name="Elixir Norway"/>
        </authorList>
    </citation>
    <scope>NUCLEOTIDE SEQUENCE</scope>
</reference>
<feature type="transmembrane region" description="Helical" evidence="5">
    <location>
        <begin position="23"/>
        <end position="44"/>
    </location>
</feature>
<dbReference type="PANTHER" id="PTHR31306:SF11">
    <property type="entry name" value="NUCLEOTIDE-DIPHOSPHO-SUGAR TRANSFERASE DOMAIN-CONTAINING PROTEIN"/>
    <property type="match status" value="1"/>
</dbReference>
<keyword evidence="7" id="KW-1185">Reference proteome</keyword>
<evidence type="ECO:0000313" key="6">
    <source>
        <dbReference type="EMBL" id="CAK9193914.1"/>
    </source>
</evidence>
<evidence type="ECO:0000256" key="3">
    <source>
        <dbReference type="ARBA" id="ARBA00022676"/>
    </source>
</evidence>
<dbReference type="PANTHER" id="PTHR31306">
    <property type="entry name" value="ALPHA-1,6-MANNOSYLTRANSFERASE MNN11-RELATED"/>
    <property type="match status" value="1"/>
</dbReference>
<keyword evidence="5" id="KW-1133">Transmembrane helix</keyword>
<dbReference type="SUPFAM" id="SSF53448">
    <property type="entry name" value="Nucleotide-diphospho-sugar transferases"/>
    <property type="match status" value="1"/>
</dbReference>
<evidence type="ECO:0000256" key="5">
    <source>
        <dbReference type="SAM" id="Phobius"/>
    </source>
</evidence>
<dbReference type="InterPro" id="IPR029044">
    <property type="entry name" value="Nucleotide-diphossugar_trans"/>
</dbReference>
<comment type="subcellular location">
    <subcellularLocation>
        <location evidence="1">Golgi apparatus membrane</location>
        <topology evidence="1">Single-pass type II membrane protein</topology>
    </subcellularLocation>
</comment>
<keyword evidence="4" id="KW-0808">Transferase</keyword>
<keyword evidence="5" id="KW-0472">Membrane</keyword>
<evidence type="ECO:0000256" key="1">
    <source>
        <dbReference type="ARBA" id="ARBA00004323"/>
    </source>
</evidence>
<gene>
    <name evidence="6" type="ORF">CSSPTR1EN2_LOCUS2264</name>
</gene>
<keyword evidence="5" id="KW-0812">Transmembrane</keyword>
<protein>
    <recommendedName>
        <fullName evidence="8">Nucleotide-diphospho-sugar transferase domain-containing protein</fullName>
    </recommendedName>
</protein>
<sequence length="320" mass="36563">MGSPKAWPAARSRRAAGIRWGRCCYRLIYTMSLVAAVYAVTAHFRAIPLHRSGELPNQVSSLQANPMQMNQTIPVAHLSRAEQEKLLWIEKPNSLCFGLGNITILSVAIDLPKAYLVQLRKNRLSYAALHGYRYCEVRTPLDFSRPFPWTKVKAMMLLLSFAETVVAMEADAIVRNKTIRVESILSLEQYNVSGKDVIYTSDYQQSHDADPDPKSSINTGVYIMRSSPWTKAFLESQYKLHTSSIFQTSNLEHDAVKVYRMKNKEDFNAHVAIIPFRFMNSPCTWDLDKYEEGDFIAHYAEEHSLDKYERLALQLATMNL</sequence>